<evidence type="ECO:0000259" key="12">
    <source>
        <dbReference type="Pfam" id="PF00945"/>
    </source>
</evidence>
<dbReference type="OrthoDB" id="22890at10239"/>
<evidence type="ECO:0000256" key="3">
    <source>
        <dbReference type="ARBA" id="ARBA00014389"/>
    </source>
</evidence>
<evidence type="ECO:0000256" key="4">
    <source>
        <dbReference type="ARBA" id="ARBA00022497"/>
    </source>
</evidence>
<protein>
    <recommendedName>
        <fullName evidence="3">Nucleoprotein</fullName>
    </recommendedName>
    <alternativeName>
        <fullName evidence="11">Nucleocapsid protein</fullName>
    </alternativeName>
</protein>
<keyword evidence="8 13" id="KW-0543">Viral nucleoprotein</keyword>
<keyword evidence="10" id="KW-0687">Ribonucleoprotein</keyword>
<proteinExistence type="predicted"/>
<evidence type="ECO:0000256" key="1">
    <source>
        <dbReference type="ARBA" id="ARBA00004192"/>
    </source>
</evidence>
<dbReference type="Gene3D" id="1.10.3570.10">
    <property type="entry name" value="Rhabdovirus nucleocapsid protein like domain"/>
    <property type="match status" value="1"/>
</dbReference>
<evidence type="ECO:0000256" key="6">
    <source>
        <dbReference type="ARBA" id="ARBA00022844"/>
    </source>
</evidence>
<sequence>MSARAADPVYRRNKTEPVSITLPREDTELTYPSAWFKKFKESKPVLEIGLKDTAPKVLFGAIAHGFEDGSVTGEMAVAGLYHVFKDQKHKLPVKWDSFGVVIGAADQEVCPWDIVTIDWKQTKLENVVEKANITEKDYTWIAFYLCFIYRYTRATHPDYRDQLYVKANEHAKNLNEKAVPINQGQLNRLRNILLHDPYIKAIACIDMFYYKFKNSPLASVRYGTLSSRFKDCAALTTLNHITKVTGLSISKFILWVFSSRMADEVMQLAVTGEELDKGDSYAAYMRELGLSDRSPYSTQANPSFSLFCHVVGTLLGSKRSKNAKMGAEVDTVNSVLNGKIVAYVLGTRAGFTAEFTTEKPDLSVTEQEDSSSVTEIGEVPESQNPEEWFAYLSASGFKIPAEIEQWVKHKVSNLTDLRDGSVGKFLKSQC</sequence>
<feature type="domain" description="Rhabdovirus nucleocapsid" evidence="12">
    <location>
        <begin position="18"/>
        <end position="413"/>
    </location>
</feature>
<keyword evidence="9" id="KW-1035">Host cytoplasm</keyword>
<evidence type="ECO:0000313" key="13">
    <source>
        <dbReference type="EMBL" id="AJR28398.1"/>
    </source>
</evidence>
<evidence type="ECO:0000256" key="10">
    <source>
        <dbReference type="ARBA" id="ARBA00023274"/>
    </source>
</evidence>
<dbReference type="InterPro" id="IPR035961">
    <property type="entry name" value="Rhabdovirus_nucleoprotein-like"/>
</dbReference>
<organism evidence="13 14">
    <name type="scientific">Oita virus</name>
    <dbReference type="NCBI Taxonomy" id="1272953"/>
    <lineage>
        <taxon>Viruses</taxon>
        <taxon>Riboviria</taxon>
        <taxon>Orthornavirae</taxon>
        <taxon>Negarnaviricota</taxon>
        <taxon>Haploviricotina</taxon>
        <taxon>Monjiviricetes</taxon>
        <taxon>Mononegavirales</taxon>
        <taxon>Rhabdoviridae</taxon>
        <taxon>Alpharhabdovirinae</taxon>
        <taxon>Ledantevirus</taxon>
        <taxon>Ledantevirus oita</taxon>
    </lineage>
</organism>
<reference evidence="13 14" key="1">
    <citation type="journal article" date="2015" name="PLoS Pathog.">
        <title>Evolution of genome size and complexity in the rhabdoviridae.</title>
        <authorList>
            <person name="Walker P.J."/>
            <person name="Firth C."/>
            <person name="Widen S.G."/>
            <person name="Blasdell K.R."/>
            <person name="Guzman H."/>
            <person name="Wood T.G."/>
            <person name="Paradkar P.N."/>
            <person name="Holmes E.C."/>
            <person name="Tesh R.B."/>
            <person name="Vasilakis N."/>
        </authorList>
    </citation>
    <scope>NUCLEOTIDE SEQUENCE [LARGE SCALE GENOMIC DNA]</scope>
    <source>
        <strain evidence="13 14">296-1972</strain>
    </source>
</reference>
<evidence type="ECO:0000256" key="2">
    <source>
        <dbReference type="ARBA" id="ARBA00004328"/>
    </source>
</evidence>
<evidence type="ECO:0000313" key="14">
    <source>
        <dbReference type="Proteomes" id="UP000203039"/>
    </source>
</evidence>
<dbReference type="Gene3D" id="1.10.3610.10">
    <property type="entry name" value="Nucleoprotein"/>
    <property type="match status" value="1"/>
</dbReference>
<dbReference type="RefSeq" id="YP_009362254.1">
    <property type="nucleotide sequence ID" value="NC_034548.1"/>
</dbReference>
<dbReference type="InterPro" id="IPR023330">
    <property type="entry name" value="Rhabdovirus_ncapsid_N"/>
</dbReference>
<evidence type="ECO:0000256" key="8">
    <source>
        <dbReference type="ARBA" id="ARBA00023086"/>
    </source>
</evidence>
<dbReference type="Proteomes" id="UP000203039">
    <property type="component" value="Segment"/>
</dbReference>
<dbReference type="GO" id="GO:1990904">
    <property type="term" value="C:ribonucleoprotein complex"/>
    <property type="evidence" value="ECO:0007669"/>
    <property type="project" value="UniProtKB-KW"/>
</dbReference>
<name>A0A0D3R163_9RHAB</name>
<evidence type="ECO:0000256" key="7">
    <source>
        <dbReference type="ARBA" id="ARBA00022884"/>
    </source>
</evidence>
<dbReference type="KEGG" id="vg:32741391"/>
<dbReference type="GO" id="GO:0019029">
    <property type="term" value="C:helical viral capsid"/>
    <property type="evidence" value="ECO:0007669"/>
    <property type="project" value="UniProtKB-KW"/>
</dbReference>
<dbReference type="GO" id="GO:0030430">
    <property type="term" value="C:host cell cytoplasm"/>
    <property type="evidence" value="ECO:0007669"/>
    <property type="project" value="UniProtKB-SubCell"/>
</dbReference>
<evidence type="ECO:0000256" key="9">
    <source>
        <dbReference type="ARBA" id="ARBA00023200"/>
    </source>
</evidence>
<keyword evidence="14" id="KW-1185">Reference proteome</keyword>
<dbReference type="Pfam" id="PF00945">
    <property type="entry name" value="Rhabdo_ncap"/>
    <property type="match status" value="1"/>
</dbReference>
<keyword evidence="6" id="KW-0946">Virion</keyword>
<dbReference type="InterPro" id="IPR023331">
    <property type="entry name" value="Rhabdovirus_ncapsid_C"/>
</dbReference>
<keyword evidence="7" id="KW-0694">RNA-binding</keyword>
<keyword evidence="5" id="KW-0167">Capsid protein</keyword>
<accession>A0A0D3R163</accession>
<comment type="subcellular location">
    <subcellularLocation>
        <location evidence="1">Host cytoplasm</location>
    </subcellularLocation>
    <subcellularLocation>
        <location evidence="2">Virion</location>
    </subcellularLocation>
</comment>
<evidence type="ECO:0000256" key="11">
    <source>
        <dbReference type="ARBA" id="ARBA00033344"/>
    </source>
</evidence>
<dbReference type="GeneID" id="32741391"/>
<keyword evidence="4" id="KW-1139">Helical capsid protein</keyword>
<dbReference type="GO" id="GO:0003723">
    <property type="term" value="F:RNA binding"/>
    <property type="evidence" value="ECO:0007669"/>
    <property type="project" value="UniProtKB-KW"/>
</dbReference>
<dbReference type="InterPro" id="IPR000448">
    <property type="entry name" value="Rhabdo_ncapsid"/>
</dbReference>
<evidence type="ECO:0000256" key="5">
    <source>
        <dbReference type="ARBA" id="ARBA00022561"/>
    </source>
</evidence>
<dbReference type="SUPFAM" id="SSF140809">
    <property type="entry name" value="Rhabdovirus nucleoprotein-like"/>
    <property type="match status" value="1"/>
</dbReference>
<dbReference type="GO" id="GO:0019013">
    <property type="term" value="C:viral nucleocapsid"/>
    <property type="evidence" value="ECO:0007669"/>
    <property type="project" value="UniProtKB-KW"/>
</dbReference>
<dbReference type="EMBL" id="KM204998">
    <property type="protein sequence ID" value="AJR28398.1"/>
    <property type="molecule type" value="Viral_cRNA"/>
</dbReference>